<evidence type="ECO:0000313" key="2">
    <source>
        <dbReference type="Proteomes" id="UP000281726"/>
    </source>
</evidence>
<reference evidence="1 2" key="1">
    <citation type="journal article" date="2004" name="Syst. Appl. Microbiol.">
        <title>Cryptoendolithic actinomycetes from antarctic sandstone rock samples: Micromonospora endolithica sp. nov. and two isolates related to Micromonospora coerulea Jensen 1932.</title>
        <authorList>
            <person name="Hirsch P."/>
            <person name="Mevs U."/>
            <person name="Kroppenstedt R.M."/>
            <person name="Schumann P."/>
            <person name="Stackebrandt E."/>
        </authorList>
    </citation>
    <scope>NUCLEOTIDE SEQUENCE [LARGE SCALE GENOMIC DNA]</scope>
    <source>
        <strain evidence="1 2">JCM 12677</strain>
    </source>
</reference>
<dbReference type="GO" id="GO:0015035">
    <property type="term" value="F:protein-disulfide reductase activity"/>
    <property type="evidence" value="ECO:0007669"/>
    <property type="project" value="InterPro"/>
</dbReference>
<dbReference type="InterPro" id="IPR007263">
    <property type="entry name" value="DCC1-like"/>
</dbReference>
<dbReference type="OrthoDB" id="9813713at2"/>
<keyword evidence="2" id="KW-1185">Reference proteome</keyword>
<dbReference type="Proteomes" id="UP000281726">
    <property type="component" value="Unassembled WGS sequence"/>
</dbReference>
<dbReference type="AlphaFoldDB" id="A0A3A9ZCB2"/>
<sequence>MLYDGDCGFCTRSINDISGRVRPATPIAAYQTVDLAAWGVTASRADHEVLYVEPSGRVYGGAQAFARLLRTGRPAWRPVGFLLALPPTRWLAAGVYRLVADNRMRLPGGTAACAVPRPPHPES</sequence>
<organism evidence="1 2">
    <name type="scientific">Micromonospora endolithica</name>
    <dbReference type="NCBI Taxonomy" id="230091"/>
    <lineage>
        <taxon>Bacteria</taxon>
        <taxon>Bacillati</taxon>
        <taxon>Actinomycetota</taxon>
        <taxon>Actinomycetes</taxon>
        <taxon>Micromonosporales</taxon>
        <taxon>Micromonosporaceae</taxon>
        <taxon>Micromonospora</taxon>
    </lineage>
</organism>
<dbReference type="EMBL" id="RBAK01000006">
    <property type="protein sequence ID" value="RKN45514.1"/>
    <property type="molecule type" value="Genomic_DNA"/>
</dbReference>
<comment type="caution">
    <text evidence="1">The sequence shown here is derived from an EMBL/GenBank/DDBJ whole genome shotgun (WGS) entry which is preliminary data.</text>
</comment>
<proteinExistence type="predicted"/>
<protein>
    <submittedName>
        <fullName evidence="1">DUF393 domain-containing protein</fullName>
    </submittedName>
</protein>
<name>A0A3A9ZCB2_9ACTN</name>
<evidence type="ECO:0000313" key="1">
    <source>
        <dbReference type="EMBL" id="RKN45514.1"/>
    </source>
</evidence>
<accession>A0A3A9ZCB2</accession>
<gene>
    <name evidence="1" type="ORF">D7223_17010</name>
</gene>
<dbReference type="Pfam" id="PF04134">
    <property type="entry name" value="DCC1-like"/>
    <property type="match status" value="1"/>
</dbReference>